<dbReference type="SUPFAM" id="SSF55021">
    <property type="entry name" value="ACT-like"/>
    <property type="match status" value="1"/>
</dbReference>
<dbReference type="AlphaFoldDB" id="A0A644Z7B1"/>
<proteinExistence type="predicted"/>
<evidence type="ECO:0000259" key="1">
    <source>
        <dbReference type="PROSITE" id="PS51671"/>
    </source>
</evidence>
<protein>
    <recommendedName>
        <fullName evidence="1">ACT domain-containing protein</fullName>
    </recommendedName>
</protein>
<dbReference type="EMBL" id="VSSQ01006828">
    <property type="protein sequence ID" value="MPM33984.1"/>
    <property type="molecule type" value="Genomic_DNA"/>
</dbReference>
<dbReference type="PROSITE" id="PS51671">
    <property type="entry name" value="ACT"/>
    <property type="match status" value="1"/>
</dbReference>
<feature type="domain" description="ACT" evidence="1">
    <location>
        <begin position="97"/>
        <end position="172"/>
    </location>
</feature>
<reference evidence="2" key="1">
    <citation type="submission" date="2019-08" db="EMBL/GenBank/DDBJ databases">
        <authorList>
            <person name="Kucharzyk K."/>
            <person name="Murdoch R.W."/>
            <person name="Higgins S."/>
            <person name="Loffler F."/>
        </authorList>
    </citation>
    <scope>NUCLEOTIDE SEQUENCE</scope>
</reference>
<dbReference type="NCBIfam" id="NF003361">
    <property type="entry name" value="PRK04435.1"/>
    <property type="match status" value="1"/>
</dbReference>
<organism evidence="2">
    <name type="scientific">bioreactor metagenome</name>
    <dbReference type="NCBI Taxonomy" id="1076179"/>
    <lineage>
        <taxon>unclassified sequences</taxon>
        <taxon>metagenomes</taxon>
        <taxon>ecological metagenomes</taxon>
    </lineage>
</organism>
<comment type="caution">
    <text evidence="2">The sequence shown here is derived from an EMBL/GenBank/DDBJ whole genome shotgun (WGS) entry which is preliminary data.</text>
</comment>
<dbReference type="InterPro" id="IPR002912">
    <property type="entry name" value="ACT_dom"/>
</dbReference>
<dbReference type="InterPro" id="IPR008310">
    <property type="entry name" value="UPF0735_ACT_dom-cont"/>
</dbReference>
<evidence type="ECO:0000313" key="2">
    <source>
        <dbReference type="EMBL" id="MPM33984.1"/>
    </source>
</evidence>
<dbReference type="InterPro" id="IPR045865">
    <property type="entry name" value="ACT-like_dom_sf"/>
</dbReference>
<dbReference type="Pfam" id="PF01842">
    <property type="entry name" value="ACT"/>
    <property type="match status" value="1"/>
</dbReference>
<dbReference type="PIRSF" id="PIRSF025624">
    <property type="entry name" value="ACT_PheB"/>
    <property type="match status" value="1"/>
</dbReference>
<accession>A0A644Z7B1</accession>
<dbReference type="Gene3D" id="3.30.70.260">
    <property type="match status" value="1"/>
</dbReference>
<sequence length="172" mass="18567">MFSCVTMGHTTQTNDHMAWTLREVNEMAKLPQYYIVEASALPEIFGKVVETKRLLETGEAVTVNQATRLTGISRSAFYKYKDAVRPFSDMLQGRIVTLQIFLKDEPGVLSAVLGVFAGSGANILTINQGIPMSGCAVVSVAAEMSGLTIAMEELMGNINEISGVLRSEVMAG</sequence>
<name>A0A644Z7B1_9ZZZZ</name>
<gene>
    <name evidence="2" type="ORF">SDC9_80565</name>
</gene>